<comment type="caution">
    <text evidence="1">The sequence shown here is derived from an EMBL/GenBank/DDBJ whole genome shotgun (WGS) entry which is preliminary data.</text>
</comment>
<evidence type="ECO:0000313" key="2">
    <source>
        <dbReference type="Proteomes" id="UP001517247"/>
    </source>
</evidence>
<name>A0ABW9J4D6_9SPHI</name>
<dbReference type="Proteomes" id="UP001517247">
    <property type="component" value="Unassembled WGS sequence"/>
</dbReference>
<proteinExistence type="predicted"/>
<dbReference type="RefSeq" id="WP_138722054.1">
    <property type="nucleotide sequence ID" value="NZ_SSHJ02000001.1"/>
</dbReference>
<dbReference type="EMBL" id="SSHJ02000001">
    <property type="protein sequence ID" value="MFN0254944.1"/>
    <property type="molecule type" value="Genomic_DNA"/>
</dbReference>
<protein>
    <submittedName>
        <fullName evidence="1">Uncharacterized protein</fullName>
    </submittedName>
</protein>
<accession>A0ABW9J4D6</accession>
<organism evidence="1 2">
    <name type="scientific">Pedobacter ureilyticus</name>
    <dbReference type="NCBI Taxonomy" id="1393051"/>
    <lineage>
        <taxon>Bacteria</taxon>
        <taxon>Pseudomonadati</taxon>
        <taxon>Bacteroidota</taxon>
        <taxon>Sphingobacteriia</taxon>
        <taxon>Sphingobacteriales</taxon>
        <taxon>Sphingobacteriaceae</taxon>
        <taxon>Pedobacter</taxon>
    </lineage>
</organism>
<keyword evidence="2" id="KW-1185">Reference proteome</keyword>
<evidence type="ECO:0000313" key="1">
    <source>
        <dbReference type="EMBL" id="MFN0254944.1"/>
    </source>
</evidence>
<reference evidence="1 2" key="1">
    <citation type="submission" date="2024-12" db="EMBL/GenBank/DDBJ databases">
        <authorList>
            <person name="Hu S."/>
        </authorList>
    </citation>
    <scope>NUCLEOTIDE SEQUENCE [LARGE SCALE GENOMIC DNA]</scope>
    <source>
        <strain evidence="1 2">THG-T11</strain>
    </source>
</reference>
<sequence>MIQIISKLTNGSSIMKMNNWSKFGSISTVEMFFRQIIEFYETKHKEEYDEYFEVEEIENYPKKIISE</sequence>
<gene>
    <name evidence="1" type="ORF">E6A44_005130</name>
</gene>